<organism evidence="2 3">
    <name type="scientific">Mauremys mutica</name>
    <name type="common">yellowpond turtle</name>
    <dbReference type="NCBI Taxonomy" id="74926"/>
    <lineage>
        <taxon>Eukaryota</taxon>
        <taxon>Metazoa</taxon>
        <taxon>Chordata</taxon>
        <taxon>Craniata</taxon>
        <taxon>Vertebrata</taxon>
        <taxon>Euteleostomi</taxon>
        <taxon>Archelosauria</taxon>
        <taxon>Testudinata</taxon>
        <taxon>Testudines</taxon>
        <taxon>Cryptodira</taxon>
        <taxon>Durocryptodira</taxon>
        <taxon>Testudinoidea</taxon>
        <taxon>Geoemydidae</taxon>
        <taxon>Geoemydinae</taxon>
        <taxon>Mauremys</taxon>
    </lineage>
</organism>
<protein>
    <submittedName>
        <fullName evidence="2">Uncharacterized protein</fullName>
    </submittedName>
</protein>
<dbReference type="EMBL" id="JAHDVG010000483">
    <property type="protein sequence ID" value="KAH1170723.1"/>
    <property type="molecule type" value="Genomic_DNA"/>
</dbReference>
<feature type="region of interest" description="Disordered" evidence="1">
    <location>
        <begin position="42"/>
        <end position="65"/>
    </location>
</feature>
<evidence type="ECO:0000313" key="2">
    <source>
        <dbReference type="EMBL" id="KAH1170723.1"/>
    </source>
</evidence>
<comment type="caution">
    <text evidence="2">The sequence shown here is derived from an EMBL/GenBank/DDBJ whole genome shotgun (WGS) entry which is preliminary data.</text>
</comment>
<proteinExistence type="predicted"/>
<dbReference type="AlphaFoldDB" id="A0A9D3X0J2"/>
<gene>
    <name evidence="2" type="ORF">KIL84_006341</name>
</gene>
<keyword evidence="3" id="KW-1185">Reference proteome</keyword>
<accession>A0A9D3X0J2</accession>
<sequence>MMVETVCYTAPSVHWLRQGSLDLKARLKGKCLRGRGKAQKRRAALETATPSCKATGSSAHDALTGEGGRLVARGAKRGQGNRVNQWQEAGWSETVEDSRWEWVSAAIVYITPEWRVQRGFCPMGRKATHPTLQPG</sequence>
<evidence type="ECO:0000313" key="3">
    <source>
        <dbReference type="Proteomes" id="UP000827986"/>
    </source>
</evidence>
<evidence type="ECO:0000256" key="1">
    <source>
        <dbReference type="SAM" id="MobiDB-lite"/>
    </source>
</evidence>
<feature type="compositionally biased region" description="Polar residues" evidence="1">
    <location>
        <begin position="48"/>
        <end position="58"/>
    </location>
</feature>
<reference evidence="2" key="1">
    <citation type="submission" date="2021-09" db="EMBL/GenBank/DDBJ databases">
        <title>The genome of Mauremys mutica provides insights into the evolution of semi-aquatic lifestyle.</title>
        <authorList>
            <person name="Gong S."/>
            <person name="Gao Y."/>
        </authorList>
    </citation>
    <scope>NUCLEOTIDE SEQUENCE</scope>
    <source>
        <strain evidence="2">MM-2020</strain>
        <tissue evidence="2">Muscle</tissue>
    </source>
</reference>
<dbReference type="Proteomes" id="UP000827986">
    <property type="component" value="Unassembled WGS sequence"/>
</dbReference>
<name>A0A9D3X0J2_9SAUR</name>